<evidence type="ECO:0000313" key="2">
    <source>
        <dbReference type="EMBL" id="PXV91823.1"/>
    </source>
</evidence>
<evidence type="ECO:0000313" key="3">
    <source>
        <dbReference type="EMBL" id="RDY31247.1"/>
    </source>
</evidence>
<proteinExistence type="predicted"/>
<reference evidence="3" key="3">
    <citation type="submission" date="2018-07" db="EMBL/GenBank/DDBJ databases">
        <authorList>
            <person name="Quirk P.G."/>
            <person name="Krulwich T.A."/>
        </authorList>
    </citation>
    <scope>NUCLEOTIDE SEQUENCE</scope>
    <source>
        <strain evidence="3">CCRI-19302</strain>
    </source>
</reference>
<evidence type="ECO:0000256" key="1">
    <source>
        <dbReference type="SAM" id="Phobius"/>
    </source>
</evidence>
<gene>
    <name evidence="2" type="ORF">C8E03_103394</name>
    <name evidence="3" type="ORF">CG710_010700</name>
</gene>
<keyword evidence="1" id="KW-0472">Membrane</keyword>
<keyword evidence="1" id="KW-0812">Transmembrane</keyword>
<dbReference type="Proteomes" id="UP000216411">
    <property type="component" value="Unassembled WGS sequence"/>
</dbReference>
<keyword evidence="1" id="KW-1133">Transmembrane helix</keyword>
<organism evidence="3 4">
    <name type="scientific">Lachnotalea glycerini</name>
    <dbReference type="NCBI Taxonomy" id="1763509"/>
    <lineage>
        <taxon>Bacteria</taxon>
        <taxon>Bacillati</taxon>
        <taxon>Bacillota</taxon>
        <taxon>Clostridia</taxon>
        <taxon>Lachnospirales</taxon>
        <taxon>Lachnospiraceae</taxon>
        <taxon>Lachnotalea</taxon>
    </lineage>
</organism>
<evidence type="ECO:0008006" key="6">
    <source>
        <dbReference type="Google" id="ProtNLM"/>
    </source>
</evidence>
<reference evidence="2 5" key="2">
    <citation type="submission" date="2018-05" db="EMBL/GenBank/DDBJ databases">
        <title>Genomic Encyclopedia of Type Strains, Phase IV (KMG-IV): sequencing the most valuable type-strain genomes for metagenomic binning, comparative biology and taxonomic classification.</title>
        <authorList>
            <person name="Goeker M."/>
        </authorList>
    </citation>
    <scope>NUCLEOTIDE SEQUENCE [LARGE SCALE GENOMIC DNA]</scope>
    <source>
        <strain evidence="2 5">DSM 28816</strain>
    </source>
</reference>
<dbReference type="EMBL" id="NOKA02000019">
    <property type="protein sequence ID" value="RDY31247.1"/>
    <property type="molecule type" value="Genomic_DNA"/>
</dbReference>
<dbReference type="EMBL" id="QICS01000003">
    <property type="protein sequence ID" value="PXV91823.1"/>
    <property type="molecule type" value="Genomic_DNA"/>
</dbReference>
<dbReference type="AlphaFoldDB" id="A0A255INE4"/>
<evidence type="ECO:0000313" key="5">
    <source>
        <dbReference type="Proteomes" id="UP000247523"/>
    </source>
</evidence>
<name>A0A255INE4_9FIRM</name>
<keyword evidence="4" id="KW-1185">Reference proteome</keyword>
<comment type="caution">
    <text evidence="3">The sequence shown here is derived from an EMBL/GenBank/DDBJ whole genome shotgun (WGS) entry which is preliminary data.</text>
</comment>
<reference evidence="3 4" key="1">
    <citation type="journal article" date="2017" name="Genome Announc.">
        <title>Draft Genome Sequence of a Sporulating and Motile Strain of Lachnotalea glycerini Isolated from Water in Quebec City, Canada.</title>
        <authorList>
            <person name="Maheux A.F."/>
            <person name="Boudreau D.K."/>
            <person name="Berube E."/>
            <person name="Boissinot M."/>
            <person name="Raymond F."/>
            <person name="Brodeur S."/>
            <person name="Corbeil J."/>
            <person name="Isabel S."/>
            <person name="Omar R.F."/>
            <person name="Bergeron M.G."/>
        </authorList>
    </citation>
    <scope>NUCLEOTIDE SEQUENCE [LARGE SCALE GENOMIC DNA]</scope>
    <source>
        <strain evidence="3 4">CCRI-19302</strain>
    </source>
</reference>
<accession>A0A255INE4</accession>
<feature type="transmembrane region" description="Helical" evidence="1">
    <location>
        <begin position="53"/>
        <end position="74"/>
    </location>
</feature>
<protein>
    <recommendedName>
        <fullName evidence="6">Pilus assembly protein</fullName>
    </recommendedName>
</protein>
<evidence type="ECO:0000313" key="4">
    <source>
        <dbReference type="Proteomes" id="UP000216411"/>
    </source>
</evidence>
<sequence length="309" mass="35403">MPFHGSNQYINNNYKKIQKNNSLQTLRSISSPNDRKHYNHERVSSFTFVKASLTVETALVLPIFMFAICFMMYFTEVVRIQAEIVNELYKQGKHLALYSYVYNQIECNSIIDSGKIENLVTGSLSNLYVKDQVKKELGEDYFANNNIDNGMSLILSSYIKENDMIDIIAIYKIRIPCNFFHLKNIAVIQRARIRGWIGFEGTNDSNTEEEIVYITEKGSVYHKDKSCTHINLSISYVSMDKIKNIRNKEGGKYYKCEICGDESSYRAVYITNTGNRYHSKKDCGGITRDVIAVPISQVGKRKACSRCGN</sequence>
<dbReference type="Proteomes" id="UP000247523">
    <property type="component" value="Unassembled WGS sequence"/>
</dbReference>